<evidence type="ECO:0000313" key="3">
    <source>
        <dbReference type="Proteomes" id="UP001162881"/>
    </source>
</evidence>
<dbReference type="Proteomes" id="UP001162881">
    <property type="component" value="Unassembled WGS sequence"/>
</dbReference>
<keyword evidence="3" id="KW-1185">Reference proteome</keyword>
<name>A0ABT0BBV9_9SPHN</name>
<feature type="region of interest" description="Disordered" evidence="1">
    <location>
        <begin position="58"/>
        <end position="79"/>
    </location>
</feature>
<gene>
    <name evidence="2" type="ORF">MTR62_07040</name>
</gene>
<proteinExistence type="predicted"/>
<protein>
    <submittedName>
        <fullName evidence="2">Uncharacterized protein</fullName>
    </submittedName>
</protein>
<evidence type="ECO:0000256" key="1">
    <source>
        <dbReference type="SAM" id="MobiDB-lite"/>
    </source>
</evidence>
<dbReference type="EMBL" id="JALHLF010000017">
    <property type="protein sequence ID" value="MCJ2182454.1"/>
    <property type="molecule type" value="Genomic_DNA"/>
</dbReference>
<dbReference type="RefSeq" id="WP_244018399.1">
    <property type="nucleotide sequence ID" value="NZ_JALHLF010000017.1"/>
</dbReference>
<accession>A0ABT0BBV9</accession>
<organism evidence="2 3">
    <name type="scientific">Novosphingobium organovorum</name>
    <dbReference type="NCBI Taxonomy" id="2930092"/>
    <lineage>
        <taxon>Bacteria</taxon>
        <taxon>Pseudomonadati</taxon>
        <taxon>Pseudomonadota</taxon>
        <taxon>Alphaproteobacteria</taxon>
        <taxon>Sphingomonadales</taxon>
        <taxon>Sphingomonadaceae</taxon>
        <taxon>Novosphingobium</taxon>
    </lineage>
</organism>
<reference evidence="2" key="1">
    <citation type="submission" date="2022-03" db="EMBL/GenBank/DDBJ databases">
        <title>Identification of a novel bacterium isolated from mangrove sediments.</title>
        <authorList>
            <person name="Pan X."/>
        </authorList>
    </citation>
    <scope>NUCLEOTIDE SEQUENCE</scope>
    <source>
        <strain evidence="2">B1949</strain>
    </source>
</reference>
<comment type="caution">
    <text evidence="2">The sequence shown here is derived from an EMBL/GenBank/DDBJ whole genome shotgun (WGS) entry which is preliminary data.</text>
</comment>
<evidence type="ECO:0000313" key="2">
    <source>
        <dbReference type="EMBL" id="MCJ2182454.1"/>
    </source>
</evidence>
<sequence>MTIAQRELLSTMAMALLYGGKAFAQICTGQAPYGVQTYSFRDILPTSGDMVDKVIADRRSRPLHQRQLPPDPDDARVRI</sequence>